<protein>
    <recommendedName>
        <fullName evidence="3">Transposase IS4-like domain-containing protein</fullName>
    </recommendedName>
</protein>
<dbReference type="AlphaFoldDB" id="A0A4P2VDS2"/>
<organism evidence="1 2">
    <name type="scientific">Conexivisphaera calida</name>
    <dbReference type="NCBI Taxonomy" id="1874277"/>
    <lineage>
        <taxon>Archaea</taxon>
        <taxon>Nitrososphaerota</taxon>
        <taxon>Conexivisphaeria</taxon>
        <taxon>Conexivisphaerales</taxon>
        <taxon>Conexivisphaeraceae</taxon>
        <taxon>Conexivisphaera</taxon>
    </lineage>
</organism>
<name>A0A4P2VDS2_9ARCH</name>
<dbReference type="EMBL" id="AP018732">
    <property type="protein sequence ID" value="BBE42759.1"/>
    <property type="molecule type" value="Genomic_DNA"/>
</dbReference>
<keyword evidence="2" id="KW-1185">Reference proteome</keyword>
<dbReference type="KEGG" id="ccai:NAS2_1372"/>
<proteinExistence type="predicted"/>
<gene>
    <name evidence="1" type="ORF">NAS2_1372</name>
</gene>
<sequence length="146" mass="15966">MMAILNDVFFLTQQPVIMLEHDFGIDGTCFSTTIKANWESAKDEILGRGGKKRKRRQFEKVVLAAGTTFKIISSFAVAHSPSASESPYLRPLFEQILYLYEMVGLMAADAGFLSRENCALIGSAGAIPGYSRRMASPTGDLTHGGR</sequence>
<evidence type="ECO:0000313" key="2">
    <source>
        <dbReference type="Proteomes" id="UP000509448"/>
    </source>
</evidence>
<reference evidence="1 2" key="1">
    <citation type="journal article" date="2019" name="ISME J.">
        <title>Isolation and characterization of a thermophilic sulfur- and iron-reducing thaumarchaeote from a terrestrial acidic hot spring.</title>
        <authorList>
            <person name="Kato S."/>
            <person name="Itoh T."/>
            <person name="Yuki M."/>
            <person name="Nagamori M."/>
            <person name="Ohnishi M."/>
            <person name="Uematsu K."/>
            <person name="Suzuki K."/>
            <person name="Takashina T."/>
            <person name="Ohkuma M."/>
        </authorList>
    </citation>
    <scope>NUCLEOTIDE SEQUENCE [LARGE SCALE GENOMIC DNA]</scope>
    <source>
        <strain evidence="1 2">NAS-02</strain>
    </source>
</reference>
<evidence type="ECO:0008006" key="3">
    <source>
        <dbReference type="Google" id="ProtNLM"/>
    </source>
</evidence>
<accession>A0A4P2VDS2</accession>
<evidence type="ECO:0000313" key="1">
    <source>
        <dbReference type="EMBL" id="BBE42759.1"/>
    </source>
</evidence>
<dbReference type="Proteomes" id="UP000509448">
    <property type="component" value="Chromosome"/>
</dbReference>